<dbReference type="Proteomes" id="UP000434639">
    <property type="component" value="Unassembled WGS sequence"/>
</dbReference>
<dbReference type="InterPro" id="IPR000073">
    <property type="entry name" value="AB_hydrolase_1"/>
</dbReference>
<dbReference type="OrthoDB" id="9797695at2"/>
<feature type="domain" description="AB hydrolase-1" evidence="2">
    <location>
        <begin position="26"/>
        <end position="269"/>
    </location>
</feature>
<dbReference type="GO" id="GO:0004301">
    <property type="term" value="F:epoxide hydrolase activity"/>
    <property type="evidence" value="ECO:0007669"/>
    <property type="project" value="TreeGrafter"/>
</dbReference>
<keyword evidence="4" id="KW-1185">Reference proteome</keyword>
<evidence type="ECO:0000259" key="2">
    <source>
        <dbReference type="Pfam" id="PF00561"/>
    </source>
</evidence>
<dbReference type="PANTHER" id="PTHR42977:SF3">
    <property type="entry name" value="AB HYDROLASE-1 DOMAIN-CONTAINING PROTEIN"/>
    <property type="match status" value="1"/>
</dbReference>
<dbReference type="SUPFAM" id="SSF53474">
    <property type="entry name" value="alpha/beta-Hydrolases"/>
    <property type="match status" value="1"/>
</dbReference>
<accession>A0A7X2S1C7</accession>
<dbReference type="EMBL" id="WMIB01000001">
    <property type="protein sequence ID" value="MTH51875.1"/>
    <property type="molecule type" value="Genomic_DNA"/>
</dbReference>
<dbReference type="Gene3D" id="3.40.50.1820">
    <property type="entry name" value="alpha/beta hydrolase"/>
    <property type="match status" value="1"/>
</dbReference>
<dbReference type="RefSeq" id="WP_155110436.1">
    <property type="nucleotide sequence ID" value="NZ_WMIB01000001.1"/>
</dbReference>
<dbReference type="InterPro" id="IPR051340">
    <property type="entry name" value="Haloalkane_dehalogenase"/>
</dbReference>
<dbReference type="InterPro" id="IPR000639">
    <property type="entry name" value="Epox_hydrolase-like"/>
</dbReference>
<name>A0A7X2S1C7_9BACI</name>
<comment type="caution">
    <text evidence="3">The sequence shown here is derived from an EMBL/GenBank/DDBJ whole genome shotgun (WGS) entry which is preliminary data.</text>
</comment>
<dbReference type="FunFam" id="3.40.50.1820:FF:000173">
    <property type="entry name" value="Alpha/beta hydrolase"/>
    <property type="match status" value="1"/>
</dbReference>
<gene>
    <name evidence="3" type="ORF">GKZ89_00540</name>
</gene>
<dbReference type="AlphaFoldDB" id="A0A7X2S1C7"/>
<evidence type="ECO:0000256" key="1">
    <source>
        <dbReference type="ARBA" id="ARBA00022801"/>
    </source>
</evidence>
<evidence type="ECO:0000313" key="4">
    <source>
        <dbReference type="Proteomes" id="UP000434639"/>
    </source>
</evidence>
<dbReference type="PANTHER" id="PTHR42977">
    <property type="entry name" value="HYDROLASE-RELATED"/>
    <property type="match status" value="1"/>
</dbReference>
<proteinExistence type="predicted"/>
<dbReference type="InterPro" id="IPR029058">
    <property type="entry name" value="AB_hydrolase_fold"/>
</dbReference>
<dbReference type="PRINTS" id="PR00111">
    <property type="entry name" value="ABHYDROLASE"/>
</dbReference>
<reference evidence="3 4" key="1">
    <citation type="journal article" date="2017" name="Int. J. Syst. Evol. Microbiol.">
        <title>Bacillus mangrovi sp. nov., isolated from a sediment sample from a mangrove forest.</title>
        <authorList>
            <person name="Gupta V."/>
            <person name="Singh P.K."/>
            <person name="Korpole S."/>
            <person name="Tanuku N.R.S."/>
            <person name="Pinnaka A.K."/>
        </authorList>
    </citation>
    <scope>NUCLEOTIDE SEQUENCE [LARGE SCALE GENOMIC DNA]</scope>
    <source>
        <strain evidence="3 4">KCTC 33872</strain>
    </source>
</reference>
<dbReference type="Pfam" id="PF00561">
    <property type="entry name" value="Abhydrolase_1"/>
    <property type="match status" value="1"/>
</dbReference>
<sequence>MTVTHKTIRIQGVDLFYREAGQKENPTILLLHGFPSSSHMYRNLIPELMEEFHVVAPDYPGFGNSGQPEMNEFEYTFHNFALLINEFVDQLNIEKFSIYVHDYGAPVGFRLAHEHPERIQAIVTQNGNAYEEGLMAAWDPVRTYWNNPNKENKDNIRFLLSAEFTKHQYMNGTRNPEHISPDAWNMDQFVLNRPGNDEIQLALQYDYRNNVKQYPNWQKFFRTYQPPTLVIWGKNDMFFGPEGALAFQRDLDDCDVHLLNTGHFPLEEDLKISAYLIKQFLQDRLQSEA</sequence>
<protein>
    <submittedName>
        <fullName evidence="3">Alpha/beta fold hydrolase</fullName>
    </submittedName>
</protein>
<keyword evidence="1 3" id="KW-0378">Hydrolase</keyword>
<evidence type="ECO:0000313" key="3">
    <source>
        <dbReference type="EMBL" id="MTH51875.1"/>
    </source>
</evidence>
<organism evidence="3 4">
    <name type="scientific">Metabacillus mangrovi</name>
    <dbReference type="NCBI Taxonomy" id="1491830"/>
    <lineage>
        <taxon>Bacteria</taxon>
        <taxon>Bacillati</taxon>
        <taxon>Bacillota</taxon>
        <taxon>Bacilli</taxon>
        <taxon>Bacillales</taxon>
        <taxon>Bacillaceae</taxon>
        <taxon>Metabacillus</taxon>
    </lineage>
</organism>
<dbReference type="PRINTS" id="PR00412">
    <property type="entry name" value="EPOXHYDRLASE"/>
</dbReference>